<evidence type="ECO:0000256" key="9">
    <source>
        <dbReference type="ARBA" id="ARBA00023136"/>
    </source>
</evidence>
<dbReference type="GO" id="GO:0020037">
    <property type="term" value="F:heme binding"/>
    <property type="evidence" value="ECO:0007669"/>
    <property type="project" value="InterPro"/>
</dbReference>
<evidence type="ECO:0000259" key="14">
    <source>
        <dbReference type="PROSITE" id="PS51007"/>
    </source>
</evidence>
<dbReference type="EMBL" id="BMIQ01000004">
    <property type="protein sequence ID" value="GGE07850.1"/>
    <property type="molecule type" value="Genomic_DNA"/>
</dbReference>
<reference evidence="15" key="1">
    <citation type="journal article" date="2014" name="Int. J. Syst. Evol. Microbiol.">
        <title>Complete genome sequence of Corynebacterium casei LMG S-19264T (=DSM 44701T), isolated from a smear-ripened cheese.</title>
        <authorList>
            <consortium name="US DOE Joint Genome Institute (JGI-PGF)"/>
            <person name="Walter F."/>
            <person name="Albersmeier A."/>
            <person name="Kalinowski J."/>
            <person name="Ruckert C."/>
        </authorList>
    </citation>
    <scope>NUCLEOTIDE SEQUENCE</scope>
    <source>
        <strain evidence="15">CGMCC 1.15367</strain>
    </source>
</reference>
<evidence type="ECO:0000256" key="7">
    <source>
        <dbReference type="ARBA" id="ARBA00023004"/>
    </source>
</evidence>
<evidence type="ECO:0000259" key="13">
    <source>
        <dbReference type="PROSITE" id="PS50857"/>
    </source>
</evidence>
<dbReference type="AlphaFoldDB" id="A0A916ZPI0"/>
<dbReference type="PANTHER" id="PTHR22888">
    <property type="entry name" value="CYTOCHROME C OXIDASE, SUBUNIT II"/>
    <property type="match status" value="1"/>
</dbReference>
<feature type="domain" description="Cytochrome oxidase subunit II copper A binding" evidence="13">
    <location>
        <begin position="120"/>
        <end position="244"/>
    </location>
</feature>
<organism evidence="15 16">
    <name type="scientific">Aureimonas endophytica</name>
    <dbReference type="NCBI Taxonomy" id="2027858"/>
    <lineage>
        <taxon>Bacteria</taxon>
        <taxon>Pseudomonadati</taxon>
        <taxon>Pseudomonadota</taxon>
        <taxon>Alphaproteobacteria</taxon>
        <taxon>Hyphomicrobiales</taxon>
        <taxon>Aurantimonadaceae</taxon>
        <taxon>Aureimonas</taxon>
    </lineage>
</organism>
<dbReference type="GO" id="GO:0042773">
    <property type="term" value="P:ATP synthesis coupled electron transport"/>
    <property type="evidence" value="ECO:0007669"/>
    <property type="project" value="TreeGrafter"/>
</dbReference>
<evidence type="ECO:0000256" key="8">
    <source>
        <dbReference type="ARBA" id="ARBA00023008"/>
    </source>
</evidence>
<evidence type="ECO:0000256" key="4">
    <source>
        <dbReference type="ARBA" id="ARBA00022617"/>
    </source>
</evidence>
<evidence type="ECO:0000313" key="15">
    <source>
        <dbReference type="EMBL" id="GGE07850.1"/>
    </source>
</evidence>
<dbReference type="GO" id="GO:0005507">
    <property type="term" value="F:copper ion binding"/>
    <property type="evidence" value="ECO:0007669"/>
    <property type="project" value="InterPro"/>
</dbReference>
<comment type="catalytic activity">
    <reaction evidence="10">
        <text>4 Fe(II)-[cytochrome c] + O2 + 8 H(+)(in) = 4 Fe(III)-[cytochrome c] + 2 H2O + 4 H(+)(out)</text>
        <dbReference type="Rhea" id="RHEA:11436"/>
        <dbReference type="Rhea" id="RHEA-COMP:10350"/>
        <dbReference type="Rhea" id="RHEA-COMP:14399"/>
        <dbReference type="ChEBI" id="CHEBI:15377"/>
        <dbReference type="ChEBI" id="CHEBI:15378"/>
        <dbReference type="ChEBI" id="CHEBI:15379"/>
        <dbReference type="ChEBI" id="CHEBI:29033"/>
        <dbReference type="ChEBI" id="CHEBI:29034"/>
        <dbReference type="EC" id="7.1.1.9"/>
    </reaction>
</comment>
<dbReference type="InterPro" id="IPR009056">
    <property type="entry name" value="Cyt_c-like_dom"/>
</dbReference>
<dbReference type="PROSITE" id="PS00078">
    <property type="entry name" value="COX2"/>
    <property type="match status" value="1"/>
</dbReference>
<evidence type="ECO:0000256" key="10">
    <source>
        <dbReference type="ARBA" id="ARBA00047816"/>
    </source>
</evidence>
<evidence type="ECO:0000256" key="3">
    <source>
        <dbReference type="ARBA" id="ARBA00022448"/>
    </source>
</evidence>
<gene>
    <name evidence="15" type="ORF">GCM10011390_28620</name>
</gene>
<feature type="transmembrane region" description="Helical" evidence="12">
    <location>
        <begin position="85"/>
        <end position="108"/>
    </location>
</feature>
<evidence type="ECO:0000256" key="2">
    <source>
        <dbReference type="ARBA" id="ARBA00007866"/>
    </source>
</evidence>
<sequence length="343" mass="36251">MPVFGDAPSESTTRRWRHVFPTALLLPIAGCAGAQSSLDPAGTEADLVATLFWAMTGGGALIWLFVVGFSVFVTKIRPSAYSDAAGVHLIVWGGCVFPVVVLGFLVWFGTAAMPDLRRASDGPRIAVSGERFWWRIAYDVEGEPGVARSLPKGGVASANELYLPLGRRSEILLGSPDVIHSFWVPAIAGKTDTIPGRVNRLVLEPTRAGTFNGICAEFCGTAHAEMGFRVIVLPEADYLARVAAEAGPAALTAHPGRDLFLAHGCGACHAVRGTEAAGTVGPDLTHLAARRTLGAGILPMDEASIARFVRDPGAVKQGATMPPFRHLPEAEIATIAAWLGRLR</sequence>
<keyword evidence="9 12" id="KW-0472">Membrane</keyword>
<comment type="similarity">
    <text evidence="2">Belongs to the cytochrome c oxidase subunit 2 family.</text>
</comment>
<keyword evidence="12" id="KW-1133">Transmembrane helix</keyword>
<dbReference type="InterPro" id="IPR008972">
    <property type="entry name" value="Cupredoxin"/>
</dbReference>
<keyword evidence="3" id="KW-0813">Transport</keyword>
<evidence type="ECO:0000256" key="5">
    <source>
        <dbReference type="ARBA" id="ARBA00022723"/>
    </source>
</evidence>
<comment type="caution">
    <text evidence="15">The sequence shown here is derived from an EMBL/GenBank/DDBJ whole genome shotgun (WGS) entry which is preliminary data.</text>
</comment>
<dbReference type="PRINTS" id="PR01166">
    <property type="entry name" value="CYCOXIDASEII"/>
</dbReference>
<accession>A0A916ZPI0</accession>
<evidence type="ECO:0000256" key="6">
    <source>
        <dbReference type="ARBA" id="ARBA00022982"/>
    </source>
</evidence>
<dbReference type="SUPFAM" id="SSF46626">
    <property type="entry name" value="Cytochrome c"/>
    <property type="match status" value="1"/>
</dbReference>
<dbReference type="PROSITE" id="PS50857">
    <property type="entry name" value="COX2_CUA"/>
    <property type="match status" value="1"/>
</dbReference>
<keyword evidence="5 11" id="KW-0479">Metal-binding</keyword>
<dbReference type="GO" id="GO:0016020">
    <property type="term" value="C:membrane"/>
    <property type="evidence" value="ECO:0007669"/>
    <property type="project" value="UniProtKB-SubCell"/>
</dbReference>
<dbReference type="InterPro" id="IPR036909">
    <property type="entry name" value="Cyt_c-like_dom_sf"/>
</dbReference>
<keyword evidence="7 11" id="KW-0408">Iron</keyword>
<evidence type="ECO:0000256" key="12">
    <source>
        <dbReference type="SAM" id="Phobius"/>
    </source>
</evidence>
<reference evidence="15" key="2">
    <citation type="submission" date="2020-09" db="EMBL/GenBank/DDBJ databases">
        <authorList>
            <person name="Sun Q."/>
            <person name="Zhou Y."/>
        </authorList>
    </citation>
    <scope>NUCLEOTIDE SEQUENCE</scope>
    <source>
        <strain evidence="15">CGMCC 1.15367</strain>
    </source>
</reference>
<evidence type="ECO:0000256" key="1">
    <source>
        <dbReference type="ARBA" id="ARBA00004370"/>
    </source>
</evidence>
<dbReference type="Gene3D" id="2.60.40.420">
    <property type="entry name" value="Cupredoxins - blue copper proteins"/>
    <property type="match status" value="1"/>
</dbReference>
<keyword evidence="8" id="KW-0186">Copper</keyword>
<dbReference type="InterPro" id="IPR045187">
    <property type="entry name" value="CcO_II"/>
</dbReference>
<keyword evidence="4 11" id="KW-0349">Heme</keyword>
<dbReference type="Pfam" id="PF00116">
    <property type="entry name" value="COX2"/>
    <property type="match status" value="1"/>
</dbReference>
<keyword evidence="6" id="KW-0249">Electron transport</keyword>
<dbReference type="Proteomes" id="UP000644699">
    <property type="component" value="Unassembled WGS sequence"/>
</dbReference>
<dbReference type="SUPFAM" id="SSF49503">
    <property type="entry name" value="Cupredoxins"/>
    <property type="match status" value="1"/>
</dbReference>
<dbReference type="InterPro" id="IPR001505">
    <property type="entry name" value="Copper_CuA"/>
</dbReference>
<dbReference type="GO" id="GO:0004129">
    <property type="term" value="F:cytochrome-c oxidase activity"/>
    <property type="evidence" value="ECO:0007669"/>
    <property type="project" value="UniProtKB-EC"/>
</dbReference>
<dbReference type="PANTHER" id="PTHR22888:SF9">
    <property type="entry name" value="CYTOCHROME C OXIDASE SUBUNIT 2"/>
    <property type="match status" value="1"/>
</dbReference>
<name>A0A916ZPI0_9HYPH</name>
<evidence type="ECO:0000313" key="16">
    <source>
        <dbReference type="Proteomes" id="UP000644699"/>
    </source>
</evidence>
<dbReference type="RefSeq" id="WP_188909569.1">
    <property type="nucleotide sequence ID" value="NZ_BMIQ01000004.1"/>
</dbReference>
<dbReference type="InterPro" id="IPR002429">
    <property type="entry name" value="CcO_II-like_C"/>
</dbReference>
<dbReference type="PROSITE" id="PS51007">
    <property type="entry name" value="CYTC"/>
    <property type="match status" value="1"/>
</dbReference>
<feature type="domain" description="Cytochrome c" evidence="14">
    <location>
        <begin position="251"/>
        <end position="343"/>
    </location>
</feature>
<keyword evidence="16" id="KW-1185">Reference proteome</keyword>
<comment type="subcellular location">
    <subcellularLocation>
        <location evidence="1">Membrane</location>
    </subcellularLocation>
</comment>
<keyword evidence="12" id="KW-0812">Transmembrane</keyword>
<dbReference type="Pfam" id="PF00034">
    <property type="entry name" value="Cytochrom_C"/>
    <property type="match status" value="1"/>
</dbReference>
<protein>
    <submittedName>
        <fullName evidence="15">Cytochrome b561</fullName>
    </submittedName>
</protein>
<evidence type="ECO:0000256" key="11">
    <source>
        <dbReference type="PROSITE-ProRule" id="PRU00433"/>
    </source>
</evidence>
<feature type="transmembrane region" description="Helical" evidence="12">
    <location>
        <begin position="50"/>
        <end position="73"/>
    </location>
</feature>
<proteinExistence type="inferred from homology"/>